<dbReference type="GO" id="GO:0071555">
    <property type="term" value="P:cell wall organization"/>
    <property type="evidence" value="ECO:0007669"/>
    <property type="project" value="UniProtKB-KW"/>
</dbReference>
<keyword evidence="2 8" id="KW-0132">Cell division</keyword>
<dbReference type="GO" id="GO:0000287">
    <property type="term" value="F:magnesium ion binding"/>
    <property type="evidence" value="ECO:0007669"/>
    <property type="project" value="UniProtKB-UniRule"/>
</dbReference>
<feature type="binding site" evidence="7">
    <location>
        <begin position="438"/>
        <end position="441"/>
    </location>
    <ligand>
        <name>meso-2,6-diaminopimelate</name>
        <dbReference type="ChEBI" id="CHEBI:57791"/>
    </ligand>
</feature>
<keyword evidence="3 8" id="KW-0133">Cell shape</keyword>
<evidence type="ECO:0000256" key="1">
    <source>
        <dbReference type="ARBA" id="ARBA00005898"/>
    </source>
</evidence>
<dbReference type="Gene3D" id="3.40.1190.10">
    <property type="entry name" value="Mur-like, catalytic domain"/>
    <property type="match status" value="2"/>
</dbReference>
<dbReference type="InterPro" id="IPR005863">
    <property type="entry name" value="UDP-N-AcMur_synth"/>
</dbReference>
<comment type="catalytic activity">
    <reaction evidence="7">
        <text>UDP-N-acetyl-alpha-D-muramoyl-L-alanyl-D-glutamate + meso-2,6-diaminopimelate + ATP = UDP-N-acetyl-alpha-D-muramoyl-L-alanyl-gamma-D-glutamyl-meso-2,6-diaminopimelate + ADP + phosphate + H(+)</text>
        <dbReference type="Rhea" id="RHEA:23676"/>
        <dbReference type="ChEBI" id="CHEBI:15378"/>
        <dbReference type="ChEBI" id="CHEBI:30616"/>
        <dbReference type="ChEBI" id="CHEBI:43474"/>
        <dbReference type="ChEBI" id="CHEBI:57791"/>
        <dbReference type="ChEBI" id="CHEBI:83900"/>
        <dbReference type="ChEBI" id="CHEBI:83905"/>
        <dbReference type="ChEBI" id="CHEBI:456216"/>
        <dbReference type="EC" id="6.3.2.13"/>
    </reaction>
</comment>
<organism evidence="14 15">
    <name type="scientific">Bradymonas sediminis</name>
    <dbReference type="NCBI Taxonomy" id="1548548"/>
    <lineage>
        <taxon>Bacteria</taxon>
        <taxon>Deltaproteobacteria</taxon>
        <taxon>Bradymonadales</taxon>
        <taxon>Bradymonadaceae</taxon>
        <taxon>Bradymonas</taxon>
    </lineage>
</organism>
<dbReference type="PANTHER" id="PTHR23135">
    <property type="entry name" value="MUR LIGASE FAMILY MEMBER"/>
    <property type="match status" value="1"/>
</dbReference>
<dbReference type="SUPFAM" id="SSF53244">
    <property type="entry name" value="MurD-like peptide ligases, peptide-binding domain"/>
    <property type="match status" value="2"/>
</dbReference>
<comment type="function">
    <text evidence="7">Catalyzes the addition of meso-diaminopimelic acid to the nucleotide precursor UDP-N-acetylmuramoyl-L-alanyl-D-glutamate (UMAG) in the biosynthesis of bacterial cell-wall peptidoglycan.</text>
</comment>
<dbReference type="NCBIfam" id="TIGR01085">
    <property type="entry name" value="murE"/>
    <property type="match status" value="1"/>
</dbReference>
<comment type="similarity">
    <text evidence="1 7">Belongs to the MurCDEF family. MurE subfamily.</text>
</comment>
<dbReference type="GO" id="GO:0008765">
    <property type="term" value="F:UDP-N-acetylmuramoylalanyl-D-glutamate-2,6-diaminopimelate ligase activity"/>
    <property type="evidence" value="ECO:0007669"/>
    <property type="project" value="UniProtKB-UniRule"/>
</dbReference>
<dbReference type="GO" id="GO:0008766">
    <property type="term" value="F:UDP-N-acetylmuramoylalanyl-D-glutamyl-2,6-diaminopimelate-D-alanyl-D-alanine ligase activity"/>
    <property type="evidence" value="ECO:0007669"/>
    <property type="project" value="RHEA"/>
</dbReference>
<dbReference type="GO" id="GO:0009252">
    <property type="term" value="P:peptidoglycan biosynthetic process"/>
    <property type="evidence" value="ECO:0007669"/>
    <property type="project" value="UniProtKB-UniRule"/>
</dbReference>
<dbReference type="OrthoDB" id="9800958at2"/>
<dbReference type="Pfam" id="PF08245">
    <property type="entry name" value="Mur_ligase_M"/>
    <property type="match status" value="2"/>
</dbReference>
<dbReference type="Gene3D" id="3.90.190.20">
    <property type="entry name" value="Mur ligase, C-terminal domain"/>
    <property type="match status" value="2"/>
</dbReference>
<dbReference type="InterPro" id="IPR004101">
    <property type="entry name" value="Mur_ligase_C"/>
</dbReference>
<feature type="binding site" evidence="8">
    <location>
        <begin position="660"/>
        <end position="666"/>
    </location>
    <ligand>
        <name>ATP</name>
        <dbReference type="ChEBI" id="CHEBI:30616"/>
    </ligand>
</feature>
<dbReference type="EC" id="6.3.2.10" evidence="8"/>
<evidence type="ECO:0000256" key="2">
    <source>
        <dbReference type="ARBA" id="ARBA00022618"/>
    </source>
</evidence>
<evidence type="ECO:0000256" key="4">
    <source>
        <dbReference type="ARBA" id="ARBA00022984"/>
    </source>
</evidence>
<keyword evidence="6 8" id="KW-0961">Cell wall biogenesis/degradation</keyword>
<comment type="caution">
    <text evidence="7">Lacks conserved residue(s) required for the propagation of feature annotation.</text>
</comment>
<feature type="binding site" evidence="7">
    <location>
        <position position="497"/>
    </location>
    <ligand>
        <name>meso-2,6-diaminopimelate</name>
        <dbReference type="ChEBI" id="CHEBI:57791"/>
    </ligand>
</feature>
<keyword evidence="7" id="KW-0460">Magnesium</keyword>
<comment type="cofactor">
    <cofactor evidence="7">
        <name>Mg(2+)</name>
        <dbReference type="ChEBI" id="CHEBI:18420"/>
    </cofactor>
</comment>
<keyword evidence="8" id="KW-0067">ATP-binding</keyword>
<feature type="domain" description="Mur ligase N-terminal catalytic" evidence="11">
    <location>
        <begin position="26"/>
        <end position="74"/>
    </location>
</feature>
<keyword evidence="8" id="KW-0963">Cytoplasm</keyword>
<feature type="short sequence motif" description="Meso-diaminopimelate recognition motif" evidence="7">
    <location>
        <begin position="438"/>
        <end position="441"/>
    </location>
</feature>
<comment type="function">
    <text evidence="8 10">Involved in cell wall formation. Catalyzes the final step in the synthesis of UDP-N-acetylmuramoyl-pentapeptide, the precursor of murein.</text>
</comment>
<dbReference type="GO" id="GO:0008360">
    <property type="term" value="P:regulation of cell shape"/>
    <property type="evidence" value="ECO:0007669"/>
    <property type="project" value="UniProtKB-KW"/>
</dbReference>
<comment type="PTM">
    <text evidence="7">Carboxylation is probably crucial for Mg(2+) binding and, consequently, for the gamma-phosphate positioning of ATP.</text>
</comment>
<sequence>MKLAKLLAQADGISLHAATSDASAVEIDAITFDSRRVEPGTLFVALHGAAMDGHDFIEGAQAAGAAAILVDRARAADFEGRLDCPLLVAEHTRQALGPLSAAFFGHPADDLYLAGVTGTNGKTTISWILDALFSAEDPQSADASAQKSAPSGLLGTIEYRWGAHREVAKNTTPESLVIQRVLADMRRDGVERVAMEVSSHGLATYRLGGTHFDAAVFSNFTQDHLDFHGDMDTYREAKGRLFNRLLPASKKAGKDPVAIINLDDPAGDWFAEQARAAQVKTFTYGQSSKADWRATEVEQTLHGTRFLVRAPDESFRIRSKLMGEFNVSNMLAAIIAARSAGVSQAQIQATLAELEAVPGRMQRVEATSADARAAQPAVFVDYAHTPDALLRALETVRPLTDGRVVVVFGCGGDRDRQKRGPMGRVGVEGADVAIITTDNPRNESPEAIIDEILVGVDEVVADRVGVCVEVDRARAIKKAIDLAGPNDAVLIAGKGHENYQERDGERIPFDDVEFARAALDAKALPQEQVGQNAPKRIASWSLAKIAEAIGGRLCLDHIEDAPAPESVAALCPVGVSSDTRTLEAGELFVALRGENFDAHDFLGRADQGGAIAILVDRVDALDTQLPLVVVEDTLAGMSRLGHAIWNEARDAGMRTINVTGSNGKTTVKEMLALLWGARARVFATPGNLNNHIGVPLVLCAIPADCERLILEMGANGPGEISQLLALAPGEARVVTSIGLAHIEGFGSLDGIRRAKSEIFENPSADTAAILPFSESSNLVGPDFAGRCFTVGFEAGADLRVELLDGADARGALGFTMAHAGQEYTLHLPIPGTHHALNAATAIATLIAAGEAIDAPALNGALAKLALPAGRWRIVEQGDYYFIDDAYNANPSSTIASVQAFVSSATEEPSPRVVILGEMRELGAEAARLHCEVAAKVAEFAQVDALVCVGEFAQQMAEAASKVRTLEVAAFEDVEAVGPWLKYIVDQRGLTRILLKASRGARLERVIDLVVATGEK</sequence>
<dbReference type="KEGG" id="bsed:DN745_09330"/>
<dbReference type="HAMAP" id="MF_02019">
    <property type="entry name" value="MurF"/>
    <property type="match status" value="1"/>
</dbReference>
<dbReference type="Gene3D" id="3.40.1390.10">
    <property type="entry name" value="MurE/MurF, N-terminal domain"/>
    <property type="match status" value="2"/>
</dbReference>
<comment type="pathway">
    <text evidence="8 9">Cell wall biogenesis; peptidoglycan biosynthesis.</text>
</comment>
<comment type="subcellular location">
    <subcellularLocation>
        <location evidence="8 9">Cytoplasm</location>
    </subcellularLocation>
</comment>
<protein>
    <recommendedName>
        <fullName evidence="7 8">Multifunctional fusion protein</fullName>
    </recommendedName>
    <domain>
        <recommendedName>
            <fullName evidence="7">UDP-N-acetylmuramoyl-L-alanyl-D-glutamate--2,6-diaminopimelate ligase</fullName>
            <ecNumber evidence="7">6.3.2.13</ecNumber>
        </recommendedName>
        <alternativeName>
            <fullName evidence="7">Meso-A2pm-adding enzyme</fullName>
        </alternativeName>
        <alternativeName>
            <fullName evidence="7">Meso-diaminopimelate-adding enzyme</fullName>
        </alternativeName>
        <alternativeName>
            <fullName evidence="7">UDP-MurNAc-L-Ala-D-Glu:meso-diaminopimelate ligase</fullName>
        </alternativeName>
        <alternativeName>
            <fullName evidence="7">UDP-MurNAc-tripeptide synthetase</fullName>
        </alternativeName>
        <alternativeName>
            <fullName evidence="7">UDP-N-acetylmuramyl-tripeptide synthetase</fullName>
        </alternativeName>
    </domain>
    <domain>
        <recommendedName>
            <fullName evidence="8">UDP-N-acetylmuramoyl-tripeptide--D-alanyl-D-alanine ligase</fullName>
            <ecNumber evidence="8">6.3.2.10</ecNumber>
        </recommendedName>
        <alternativeName>
            <fullName evidence="8">D-alanyl-D-alanine-adding enzyme</fullName>
        </alternativeName>
    </domain>
</protein>
<dbReference type="AlphaFoldDB" id="A0A2Z4FKM7"/>
<dbReference type="EC" id="6.3.2.13" evidence="7"/>
<evidence type="ECO:0000256" key="5">
    <source>
        <dbReference type="ARBA" id="ARBA00023306"/>
    </source>
</evidence>
<evidence type="ECO:0000256" key="3">
    <source>
        <dbReference type="ARBA" id="ARBA00022960"/>
    </source>
</evidence>
<evidence type="ECO:0000256" key="10">
    <source>
        <dbReference type="RuleBase" id="RU004136"/>
    </source>
</evidence>
<comment type="catalytic activity">
    <reaction evidence="8 10">
        <text>D-alanyl-D-alanine + UDP-N-acetyl-alpha-D-muramoyl-L-alanyl-gamma-D-glutamyl-meso-2,6-diaminopimelate + ATP = UDP-N-acetyl-alpha-D-muramoyl-L-alanyl-gamma-D-glutamyl-meso-2,6-diaminopimeloyl-D-alanyl-D-alanine + ADP + phosphate + H(+)</text>
        <dbReference type="Rhea" id="RHEA:28374"/>
        <dbReference type="ChEBI" id="CHEBI:15378"/>
        <dbReference type="ChEBI" id="CHEBI:30616"/>
        <dbReference type="ChEBI" id="CHEBI:43474"/>
        <dbReference type="ChEBI" id="CHEBI:57822"/>
        <dbReference type="ChEBI" id="CHEBI:61386"/>
        <dbReference type="ChEBI" id="CHEBI:83905"/>
        <dbReference type="ChEBI" id="CHEBI:456216"/>
        <dbReference type="EC" id="6.3.2.10"/>
    </reaction>
</comment>
<evidence type="ECO:0000259" key="12">
    <source>
        <dbReference type="Pfam" id="PF02875"/>
    </source>
</evidence>
<feature type="domain" description="Mur ligase central" evidence="13">
    <location>
        <begin position="116"/>
        <end position="337"/>
    </location>
</feature>
<dbReference type="HAMAP" id="MF_00208">
    <property type="entry name" value="MurE"/>
    <property type="match status" value="1"/>
</dbReference>
<dbReference type="NCBIfam" id="NF001124">
    <property type="entry name" value="PRK00139.1-2"/>
    <property type="match status" value="1"/>
</dbReference>
<dbReference type="PANTHER" id="PTHR23135:SF4">
    <property type="entry name" value="UDP-N-ACETYLMURAMOYL-L-ALANYL-D-GLUTAMATE--2,6-DIAMINOPIMELATE LIGASE MURE HOMOLOG, CHLOROPLASTIC"/>
    <property type="match status" value="1"/>
</dbReference>
<dbReference type="NCBIfam" id="TIGR01143">
    <property type="entry name" value="murF"/>
    <property type="match status" value="1"/>
</dbReference>
<dbReference type="InterPro" id="IPR000713">
    <property type="entry name" value="Mur_ligase_N"/>
</dbReference>
<dbReference type="Pfam" id="PF01225">
    <property type="entry name" value="Mur_ligase"/>
    <property type="match status" value="1"/>
</dbReference>
<feature type="binding site" evidence="7">
    <location>
        <position position="34"/>
    </location>
    <ligand>
        <name>UDP-N-acetyl-alpha-D-muramoyl-L-alanyl-D-glutamate</name>
        <dbReference type="ChEBI" id="CHEBI:83900"/>
    </ligand>
</feature>
<feature type="binding site" evidence="7">
    <location>
        <position position="206"/>
    </location>
    <ligand>
        <name>UDP-N-acetyl-alpha-D-muramoyl-L-alanyl-D-glutamate</name>
        <dbReference type="ChEBI" id="CHEBI:83900"/>
    </ligand>
</feature>
<accession>A0A2Z4FKM7</accession>
<dbReference type="GO" id="GO:0005524">
    <property type="term" value="F:ATP binding"/>
    <property type="evidence" value="ECO:0007669"/>
    <property type="project" value="UniProtKB-UniRule"/>
</dbReference>
<feature type="binding site" evidence="7">
    <location>
        <begin position="118"/>
        <end position="124"/>
    </location>
    <ligand>
        <name>ATP</name>
        <dbReference type="ChEBI" id="CHEBI:30616"/>
    </ligand>
</feature>
<feature type="binding site" evidence="7">
    <location>
        <position position="493"/>
    </location>
    <ligand>
        <name>meso-2,6-diaminopimelate</name>
        <dbReference type="ChEBI" id="CHEBI:57791"/>
    </ligand>
</feature>
<keyword evidence="8 14" id="KW-0436">Ligase</keyword>
<dbReference type="SUPFAM" id="SSF63418">
    <property type="entry name" value="MurE/MurF N-terminal domain"/>
    <property type="match status" value="2"/>
</dbReference>
<feature type="domain" description="Mur ligase central" evidence="13">
    <location>
        <begin position="658"/>
        <end position="844"/>
    </location>
</feature>
<dbReference type="GO" id="GO:0051301">
    <property type="term" value="P:cell division"/>
    <property type="evidence" value="ECO:0007669"/>
    <property type="project" value="UniProtKB-KW"/>
</dbReference>
<dbReference type="InterPro" id="IPR036565">
    <property type="entry name" value="Mur-like_cat_sf"/>
</dbReference>
<feature type="binding site" evidence="7">
    <location>
        <position position="198"/>
    </location>
    <ligand>
        <name>UDP-N-acetyl-alpha-D-muramoyl-L-alanyl-D-glutamate</name>
        <dbReference type="ChEBI" id="CHEBI:83900"/>
    </ligand>
</feature>
<feature type="domain" description="Mur ligase C-terminal" evidence="12">
    <location>
        <begin position="869"/>
        <end position="981"/>
    </location>
</feature>
<dbReference type="SUPFAM" id="SSF53623">
    <property type="entry name" value="MurD-like peptide ligases, catalytic domain"/>
    <property type="match status" value="2"/>
</dbReference>
<dbReference type="Pfam" id="PF02875">
    <property type="entry name" value="Mur_ligase_C"/>
    <property type="match status" value="2"/>
</dbReference>
<comment type="similarity">
    <text evidence="8">Belongs to the MurCDEF family. MurF subfamily.</text>
</comment>
<feature type="binding site" evidence="7">
    <location>
        <position position="414"/>
    </location>
    <ligand>
        <name>meso-2,6-diaminopimelate</name>
        <dbReference type="ChEBI" id="CHEBI:57791"/>
    </ligand>
</feature>
<proteinExistence type="inferred from homology"/>
<feature type="binding site" evidence="7">
    <location>
        <position position="170"/>
    </location>
    <ligand>
        <name>UDP-N-acetyl-alpha-D-muramoyl-L-alanyl-D-glutamate</name>
        <dbReference type="ChEBI" id="CHEBI:83900"/>
    </ligand>
</feature>
<evidence type="ECO:0000256" key="6">
    <source>
        <dbReference type="ARBA" id="ARBA00023316"/>
    </source>
</evidence>
<feature type="binding site" evidence="7">
    <location>
        <begin position="171"/>
        <end position="172"/>
    </location>
    <ligand>
        <name>UDP-N-acetyl-alpha-D-muramoyl-L-alanyl-D-glutamate</name>
        <dbReference type="ChEBI" id="CHEBI:83900"/>
    </ligand>
</feature>
<dbReference type="NCBIfam" id="NF001126">
    <property type="entry name" value="PRK00139.1-4"/>
    <property type="match status" value="1"/>
</dbReference>
<dbReference type="InterPro" id="IPR013221">
    <property type="entry name" value="Mur_ligase_cen"/>
</dbReference>
<evidence type="ECO:0000259" key="11">
    <source>
        <dbReference type="Pfam" id="PF01225"/>
    </source>
</evidence>
<dbReference type="Proteomes" id="UP000249799">
    <property type="component" value="Chromosome"/>
</dbReference>
<evidence type="ECO:0000259" key="13">
    <source>
        <dbReference type="Pfam" id="PF08245"/>
    </source>
</evidence>
<dbReference type="GO" id="GO:0047480">
    <property type="term" value="F:UDP-N-acetylmuramoyl-tripeptide-D-alanyl-D-alanine ligase activity"/>
    <property type="evidence" value="ECO:0007669"/>
    <property type="project" value="UniProtKB-UniRule"/>
</dbReference>
<name>A0A2Z4FKM7_9DELT</name>
<dbReference type="RefSeq" id="WP_111334250.1">
    <property type="nucleotide sequence ID" value="NZ_CP030032.1"/>
</dbReference>
<feature type="modified residue" description="N6-carboxylysine" evidence="7">
    <location>
        <position position="238"/>
    </location>
</feature>
<evidence type="ECO:0000256" key="9">
    <source>
        <dbReference type="RuleBase" id="RU004135"/>
    </source>
</evidence>
<dbReference type="UniPathway" id="UPA00219"/>
<feature type="domain" description="Mur ligase C-terminal" evidence="12">
    <location>
        <begin position="359"/>
        <end position="495"/>
    </location>
</feature>
<evidence type="ECO:0000313" key="14">
    <source>
        <dbReference type="EMBL" id="AWV89531.1"/>
    </source>
</evidence>
<keyword evidence="8" id="KW-0547">Nucleotide-binding</keyword>
<evidence type="ECO:0000256" key="8">
    <source>
        <dbReference type="HAMAP-Rule" id="MF_02019"/>
    </source>
</evidence>
<dbReference type="GO" id="GO:0005737">
    <property type="term" value="C:cytoplasm"/>
    <property type="evidence" value="ECO:0007669"/>
    <property type="project" value="UniProtKB-SubCell"/>
</dbReference>
<gene>
    <name evidence="8" type="primary">murF</name>
    <name evidence="7" type="synonym">murE</name>
    <name evidence="14" type="ORF">DN745_09330</name>
</gene>
<keyword evidence="4 8" id="KW-0573">Peptidoglycan synthesis</keyword>
<dbReference type="InterPro" id="IPR035911">
    <property type="entry name" value="MurE/MurF_N"/>
</dbReference>
<dbReference type="InterPro" id="IPR036615">
    <property type="entry name" value="Mur_ligase_C_dom_sf"/>
</dbReference>
<evidence type="ECO:0000256" key="7">
    <source>
        <dbReference type="HAMAP-Rule" id="MF_00208"/>
    </source>
</evidence>
<reference evidence="14 15" key="1">
    <citation type="submission" date="2018-06" db="EMBL/GenBank/DDBJ databases">
        <title>Lujinxingia sediminis gen. nov. sp. nov., a new facultative anaerobic member of the class Deltaproteobacteria, and proposal of Lujinxingaceae fam. nov.</title>
        <authorList>
            <person name="Guo L.-Y."/>
            <person name="Li C.-M."/>
            <person name="Wang S."/>
            <person name="Du Z.-J."/>
        </authorList>
    </citation>
    <scope>NUCLEOTIDE SEQUENCE [LARGE SCALE GENOMIC DNA]</scope>
    <source>
        <strain evidence="14 15">FA350</strain>
    </source>
</reference>
<keyword evidence="15" id="KW-1185">Reference proteome</keyword>
<dbReference type="InterPro" id="IPR005761">
    <property type="entry name" value="UDP-N-AcMur-Glu-dNH2Pim_ligase"/>
</dbReference>
<evidence type="ECO:0000313" key="15">
    <source>
        <dbReference type="Proteomes" id="UP000249799"/>
    </source>
</evidence>
<dbReference type="EMBL" id="CP030032">
    <property type="protein sequence ID" value="AWV89531.1"/>
    <property type="molecule type" value="Genomic_DNA"/>
</dbReference>
<keyword evidence="5 8" id="KW-0131">Cell cycle</keyword>